<comment type="caution">
    <text evidence="1">The sequence shown here is derived from an EMBL/GenBank/DDBJ whole genome shotgun (WGS) entry which is preliminary data.</text>
</comment>
<dbReference type="PATRIC" id="fig|1359153.3.peg.1473"/>
<sequence>MGSVSVLLCNKKAGLDSSRPSGHFLDIMVGTGFLCQVSSIRNYSANYGKCFGIATQQKCRAR</sequence>
<dbReference type="AlphaFoldDB" id="A0A0F3NJV8"/>
<evidence type="ECO:0000313" key="2">
    <source>
        <dbReference type="Proteomes" id="UP000033385"/>
    </source>
</evidence>
<protein>
    <submittedName>
        <fullName evidence="1">Uncharacterized protein</fullName>
    </submittedName>
</protein>
<reference evidence="1 2" key="1">
    <citation type="submission" date="2015-01" db="EMBL/GenBank/DDBJ databases">
        <title>Genome Sequencing of Rickettsiales.</title>
        <authorList>
            <person name="Daugherty S.C."/>
            <person name="Su Q."/>
            <person name="Abolude K."/>
            <person name="Beier-Sexton M."/>
            <person name="Carlyon J.A."/>
            <person name="Carter R."/>
            <person name="Day N.P."/>
            <person name="Dumler S.J."/>
            <person name="Dyachenko V."/>
            <person name="Godinez A."/>
            <person name="Kurtti T.J."/>
            <person name="Lichay M."/>
            <person name="Mullins K.E."/>
            <person name="Ott S."/>
            <person name="Pappas-Brown V."/>
            <person name="Paris D.H."/>
            <person name="Patel P."/>
            <person name="Richards A.L."/>
            <person name="Sadzewicz L."/>
            <person name="Sears K."/>
            <person name="Seidman D."/>
            <person name="Sengamalay N."/>
            <person name="Stenos J."/>
            <person name="Tallon L.J."/>
            <person name="Vincent G."/>
            <person name="Fraser C.M."/>
            <person name="Munderloh U."/>
            <person name="Dunning-Hotopp J.C."/>
        </authorList>
    </citation>
    <scope>NUCLEOTIDE SEQUENCE [LARGE SCALE GENOMIC DNA]</scope>
    <source>
        <strain evidence="1 2">ApNP</strain>
    </source>
</reference>
<accession>A0A0F3NJV8</accession>
<evidence type="ECO:0000313" key="1">
    <source>
        <dbReference type="EMBL" id="KJV67179.1"/>
    </source>
</evidence>
<dbReference type="EMBL" id="LANW01000001">
    <property type="protein sequence ID" value="KJV67179.1"/>
    <property type="molecule type" value="Genomic_DNA"/>
</dbReference>
<dbReference type="Proteomes" id="UP000033385">
    <property type="component" value="Unassembled WGS sequence"/>
</dbReference>
<gene>
    <name evidence="1" type="ORF">APHNP_1443</name>
</gene>
<proteinExistence type="predicted"/>
<name>A0A0F3NJV8_ANAPH</name>
<organism evidence="1 2">
    <name type="scientific">Anaplasma phagocytophilum str. ApNP</name>
    <dbReference type="NCBI Taxonomy" id="1359153"/>
    <lineage>
        <taxon>Bacteria</taxon>
        <taxon>Pseudomonadati</taxon>
        <taxon>Pseudomonadota</taxon>
        <taxon>Alphaproteobacteria</taxon>
        <taxon>Rickettsiales</taxon>
        <taxon>Anaplasmataceae</taxon>
        <taxon>Anaplasma</taxon>
        <taxon>phagocytophilum group</taxon>
    </lineage>
</organism>